<dbReference type="PANTHER" id="PTHR42881:SF2">
    <property type="entry name" value="PROLYL ENDOPEPTIDASE"/>
    <property type="match status" value="1"/>
</dbReference>
<dbReference type="SUPFAM" id="SSF53474">
    <property type="entry name" value="alpha/beta-Hydrolases"/>
    <property type="match status" value="1"/>
</dbReference>
<dbReference type="SUPFAM" id="SSF50993">
    <property type="entry name" value="Peptidase/esterase 'gauge' domain"/>
    <property type="match status" value="1"/>
</dbReference>
<dbReference type="KEGG" id="samy:DB32_004851"/>
<dbReference type="InterPro" id="IPR001375">
    <property type="entry name" value="Peptidase_S9_cat"/>
</dbReference>
<evidence type="ECO:0000259" key="8">
    <source>
        <dbReference type="Pfam" id="PF00326"/>
    </source>
</evidence>
<evidence type="ECO:0000313" key="11">
    <source>
        <dbReference type="Proteomes" id="UP000034883"/>
    </source>
</evidence>
<keyword evidence="7" id="KW-0732">Signal</keyword>
<dbReference type="Pfam" id="PF00326">
    <property type="entry name" value="Peptidase_S9"/>
    <property type="match status" value="1"/>
</dbReference>
<dbReference type="Pfam" id="PF02897">
    <property type="entry name" value="Peptidase_S9_N"/>
    <property type="match status" value="1"/>
</dbReference>
<gene>
    <name evidence="10" type="ORF">DB32_004851</name>
</gene>
<comment type="catalytic activity">
    <reaction evidence="1">
        <text>Hydrolysis of Pro-|-Xaa &gt;&gt; Ala-|-Xaa in oligopeptides.</text>
        <dbReference type="EC" id="3.4.21.26"/>
    </reaction>
</comment>
<keyword evidence="11" id="KW-1185">Reference proteome</keyword>
<evidence type="ECO:0000256" key="4">
    <source>
        <dbReference type="ARBA" id="ARBA00022801"/>
    </source>
</evidence>
<keyword evidence="4" id="KW-0378">Hydrolase</keyword>
<evidence type="ECO:0000256" key="1">
    <source>
        <dbReference type="ARBA" id="ARBA00001070"/>
    </source>
</evidence>
<dbReference type="InterPro" id="IPR051167">
    <property type="entry name" value="Prolyl_oligopep/macrocyclase"/>
</dbReference>
<feature type="compositionally biased region" description="Low complexity" evidence="6">
    <location>
        <begin position="29"/>
        <end position="41"/>
    </location>
</feature>
<dbReference type="GO" id="GO:0070012">
    <property type="term" value="F:oligopeptidase activity"/>
    <property type="evidence" value="ECO:0007669"/>
    <property type="project" value="TreeGrafter"/>
</dbReference>
<keyword evidence="3" id="KW-0645">Protease</keyword>
<sequence length="756" mass="83016">MSRCPSRSIRVTSVAVALGAFTACGGGESMSMSTPAPAPSAGEESRPAMSWLQDLNARARAAGETTDTLHGVAIQDPYRALESDSDITREWIERQTARSREALASWSRADMAERIREVLAIGTISGGAIAGDVAIYARRDADREQPALFVQSLSRTGAPVGQARILVDPQTYGERAALDWYYLSPNGRHLAFGISENGDERSTLRVVEVATGTVQPDVIAHAKWSTVAWLHSEDGFYYRRYPREGEPDYDAAQPDSYHPRLFFHRLGDDPANDVLVYSPPNGTDFPDATVSDDDRWVVIGNFRGWSQSDVYLLDRGAQRANRVVRPDEAHALVTVIAGEDHLTSGRVHGGRLYLTTNVDAPRYRIVVADPARATDRAAWSDVIPQGDSAIESWTIAGDRIAVHVIDDVRSRVRVFRLDGRADGEIELPGRGEVGSLDGDPRTGRLVLGFSSFVHAPAMHLWNARGRQLTQLAAVDVPVDLSELELTQERVPSRDGTPINVHLLHRRGLERNGESPVLLNGYGGFNVSLLPGFQRSPLYWASRGGVFAVANLRGGGEFGEDWHRAGNLANKERVFEDMESVIRWLSSSGISRPDRIAITGGSNGGLLMGAMITRAPDAFAAAASYVGLYDMVRYHRFPPAELWISEYGSSDDATQLQWLVAYSPYHRVREGVRLPAILIETADHDTRVHWGHSTKFAARLQESTGEADPRVWFYREQLVGHGAGTRLSDLVSRYTRLYAFVEHALGLTTAAASAPTE</sequence>
<dbReference type="InterPro" id="IPR029058">
    <property type="entry name" value="AB_hydrolase_fold"/>
</dbReference>
<evidence type="ECO:0000313" key="10">
    <source>
        <dbReference type="EMBL" id="AKF07702.1"/>
    </source>
</evidence>
<evidence type="ECO:0000256" key="6">
    <source>
        <dbReference type="SAM" id="MobiDB-lite"/>
    </source>
</evidence>
<reference evidence="10 11" key="1">
    <citation type="submission" date="2015-03" db="EMBL/GenBank/DDBJ databases">
        <title>Genome assembly of Sandaracinus amylolyticus DSM 53668.</title>
        <authorList>
            <person name="Sharma G."/>
            <person name="Subramanian S."/>
        </authorList>
    </citation>
    <scope>NUCLEOTIDE SEQUENCE [LARGE SCALE GENOMIC DNA]</scope>
    <source>
        <strain evidence="10 11">DSM 53668</strain>
    </source>
</reference>
<proteinExistence type="predicted"/>
<dbReference type="EMBL" id="CP011125">
    <property type="protein sequence ID" value="AKF07702.1"/>
    <property type="molecule type" value="Genomic_DNA"/>
</dbReference>
<dbReference type="OrthoDB" id="9801421at2"/>
<name>A0A0F6W5C6_9BACT</name>
<dbReference type="GO" id="GO:0004252">
    <property type="term" value="F:serine-type endopeptidase activity"/>
    <property type="evidence" value="ECO:0007669"/>
    <property type="project" value="UniProtKB-EC"/>
</dbReference>
<evidence type="ECO:0000256" key="3">
    <source>
        <dbReference type="ARBA" id="ARBA00022670"/>
    </source>
</evidence>
<keyword evidence="5" id="KW-0720">Serine protease</keyword>
<feature type="domain" description="Peptidase S9 prolyl oligopeptidase catalytic" evidence="8">
    <location>
        <begin position="532"/>
        <end position="745"/>
    </location>
</feature>
<dbReference type="EC" id="3.4.21.26" evidence="2"/>
<dbReference type="GO" id="GO:0006508">
    <property type="term" value="P:proteolysis"/>
    <property type="evidence" value="ECO:0007669"/>
    <property type="project" value="UniProtKB-KW"/>
</dbReference>
<dbReference type="AlphaFoldDB" id="A0A0F6W5C6"/>
<evidence type="ECO:0000256" key="2">
    <source>
        <dbReference type="ARBA" id="ARBA00011897"/>
    </source>
</evidence>
<dbReference type="PANTHER" id="PTHR42881">
    <property type="entry name" value="PROLYL ENDOPEPTIDASE"/>
    <property type="match status" value="1"/>
</dbReference>
<dbReference type="Proteomes" id="UP000034883">
    <property type="component" value="Chromosome"/>
</dbReference>
<dbReference type="Gene3D" id="3.40.50.1820">
    <property type="entry name" value="alpha/beta hydrolase"/>
    <property type="match status" value="1"/>
</dbReference>
<dbReference type="PROSITE" id="PS51257">
    <property type="entry name" value="PROKAR_LIPOPROTEIN"/>
    <property type="match status" value="1"/>
</dbReference>
<feature type="signal peptide" evidence="7">
    <location>
        <begin position="1"/>
        <end position="22"/>
    </location>
</feature>
<evidence type="ECO:0000256" key="5">
    <source>
        <dbReference type="ARBA" id="ARBA00022825"/>
    </source>
</evidence>
<evidence type="ECO:0000259" key="9">
    <source>
        <dbReference type="Pfam" id="PF02897"/>
    </source>
</evidence>
<evidence type="ECO:0000256" key="7">
    <source>
        <dbReference type="SAM" id="SignalP"/>
    </source>
</evidence>
<dbReference type="GO" id="GO:0005829">
    <property type="term" value="C:cytosol"/>
    <property type="evidence" value="ECO:0007669"/>
    <property type="project" value="TreeGrafter"/>
</dbReference>
<protein>
    <recommendedName>
        <fullName evidence="2">prolyl oligopeptidase</fullName>
        <ecNumber evidence="2">3.4.21.26</ecNumber>
    </recommendedName>
</protein>
<dbReference type="InterPro" id="IPR002470">
    <property type="entry name" value="Peptidase_S9A"/>
</dbReference>
<dbReference type="Gene3D" id="2.130.10.120">
    <property type="entry name" value="Prolyl oligopeptidase, N-terminal domain"/>
    <property type="match status" value="1"/>
</dbReference>
<feature type="chain" id="PRO_5002511586" description="prolyl oligopeptidase" evidence="7">
    <location>
        <begin position="23"/>
        <end position="756"/>
    </location>
</feature>
<dbReference type="PRINTS" id="PR00862">
    <property type="entry name" value="PROLIGOPTASE"/>
</dbReference>
<accession>A0A0F6W5C6</accession>
<dbReference type="InterPro" id="IPR023302">
    <property type="entry name" value="Pept_S9A_N"/>
</dbReference>
<dbReference type="STRING" id="927083.DB32_004851"/>
<feature type="domain" description="Peptidase S9A N-terminal" evidence="9">
    <location>
        <begin position="64"/>
        <end position="454"/>
    </location>
</feature>
<feature type="region of interest" description="Disordered" evidence="6">
    <location>
        <begin position="26"/>
        <end position="47"/>
    </location>
</feature>
<organism evidence="10 11">
    <name type="scientific">Sandaracinus amylolyticus</name>
    <dbReference type="NCBI Taxonomy" id="927083"/>
    <lineage>
        <taxon>Bacteria</taxon>
        <taxon>Pseudomonadati</taxon>
        <taxon>Myxococcota</taxon>
        <taxon>Polyangia</taxon>
        <taxon>Polyangiales</taxon>
        <taxon>Sandaracinaceae</taxon>
        <taxon>Sandaracinus</taxon>
    </lineage>
</organism>